<proteinExistence type="predicted"/>
<organism evidence="3 4">
    <name type="scientific">Tsuneonella deserti</name>
    <dbReference type="NCBI Taxonomy" id="2035528"/>
    <lineage>
        <taxon>Bacteria</taxon>
        <taxon>Pseudomonadati</taxon>
        <taxon>Pseudomonadota</taxon>
        <taxon>Alphaproteobacteria</taxon>
        <taxon>Sphingomonadales</taxon>
        <taxon>Erythrobacteraceae</taxon>
        <taxon>Tsuneonella</taxon>
    </lineage>
</organism>
<evidence type="ECO:0000313" key="3">
    <source>
        <dbReference type="EMBL" id="GGE04950.1"/>
    </source>
</evidence>
<feature type="signal peptide" evidence="1">
    <location>
        <begin position="1"/>
        <end position="22"/>
    </location>
</feature>
<dbReference type="SUPFAM" id="SSF52096">
    <property type="entry name" value="ClpP/crotonase"/>
    <property type="match status" value="1"/>
</dbReference>
<keyword evidence="1" id="KW-0732">Signal</keyword>
<evidence type="ECO:0000313" key="4">
    <source>
        <dbReference type="Proteomes" id="UP000619041"/>
    </source>
</evidence>
<feature type="chain" id="PRO_5046652784" evidence="1">
    <location>
        <begin position="23"/>
        <end position="348"/>
    </location>
</feature>
<dbReference type="InterPro" id="IPR005151">
    <property type="entry name" value="Tail-specific_protease"/>
</dbReference>
<protein>
    <submittedName>
        <fullName evidence="3">Interphotoreceptor retinoid-binding protein</fullName>
    </submittedName>
</protein>
<dbReference type="Gene3D" id="3.90.226.10">
    <property type="entry name" value="2-enoyl-CoA Hydratase, Chain A, domain 1"/>
    <property type="match status" value="1"/>
</dbReference>
<evidence type="ECO:0000259" key="2">
    <source>
        <dbReference type="SMART" id="SM00245"/>
    </source>
</evidence>
<name>A0ABQ1SCJ6_9SPHN</name>
<dbReference type="InterPro" id="IPR029045">
    <property type="entry name" value="ClpP/crotonase-like_dom_sf"/>
</dbReference>
<gene>
    <name evidence="3" type="ORF">GCM10011515_25650</name>
</gene>
<feature type="domain" description="Tail specific protease" evidence="2">
    <location>
        <begin position="112"/>
        <end position="309"/>
    </location>
</feature>
<sequence>MNAITRSIIAAALLAGAAPSSAAPLDDKTRKEVIDGIVTNMRESYVFPQVAAQVETALRKAERRGEYARISDPQAFAEKLTADVFAVAHDKHIGVDYSEEPLPPLGAARAKDPAALAKWQQATARRNFAIPRVEVLPGNVGYIKMTNFLPAELAGETFAAAMKFVGNSDALVIDLRDNRGGNPAMVAFVLSYLLPPDTHINDFYNRVEDSTRQMWSYPVVPGGPYGSGKPVYVLTNSVTISAAEELAYDIQQNKRGAIVGETTAGGANPGGTVALGEHFSVFIPTGRAINPVSKTNWEGVGVVPDTRAESAKALDVAYRMALAQLKAGASAERQEEIDDAIAALGPAG</sequence>
<reference evidence="4" key="1">
    <citation type="journal article" date="2019" name="Int. J. Syst. Evol. Microbiol.">
        <title>The Global Catalogue of Microorganisms (GCM) 10K type strain sequencing project: providing services to taxonomists for standard genome sequencing and annotation.</title>
        <authorList>
            <consortium name="The Broad Institute Genomics Platform"/>
            <consortium name="The Broad Institute Genome Sequencing Center for Infectious Disease"/>
            <person name="Wu L."/>
            <person name="Ma J."/>
        </authorList>
    </citation>
    <scope>NUCLEOTIDE SEQUENCE [LARGE SCALE GENOMIC DNA]</scope>
    <source>
        <strain evidence="4">CGMCC 1.15959</strain>
    </source>
</reference>
<dbReference type="Gene3D" id="3.30.750.44">
    <property type="match status" value="1"/>
</dbReference>
<dbReference type="Proteomes" id="UP000619041">
    <property type="component" value="Unassembled WGS sequence"/>
</dbReference>
<dbReference type="EMBL" id="BMKL01000001">
    <property type="protein sequence ID" value="GGE04950.1"/>
    <property type="molecule type" value="Genomic_DNA"/>
</dbReference>
<dbReference type="CDD" id="cd07563">
    <property type="entry name" value="Peptidase_S41_IRBP"/>
    <property type="match status" value="1"/>
</dbReference>
<dbReference type="PANTHER" id="PTHR11261:SF3">
    <property type="entry name" value="RETINOL-BINDING PROTEIN 3"/>
    <property type="match status" value="1"/>
</dbReference>
<dbReference type="PANTHER" id="PTHR11261">
    <property type="entry name" value="INTERPHOTORECEPTOR RETINOID-BINDING PROTEIN"/>
    <property type="match status" value="1"/>
</dbReference>
<dbReference type="Pfam" id="PF03572">
    <property type="entry name" value="Peptidase_S41"/>
    <property type="match status" value="1"/>
</dbReference>
<dbReference type="RefSeq" id="WP_188645486.1">
    <property type="nucleotide sequence ID" value="NZ_BMKL01000001.1"/>
</dbReference>
<evidence type="ECO:0000256" key="1">
    <source>
        <dbReference type="SAM" id="SignalP"/>
    </source>
</evidence>
<keyword evidence="4" id="KW-1185">Reference proteome</keyword>
<accession>A0ABQ1SCJ6</accession>
<comment type="caution">
    <text evidence="3">The sequence shown here is derived from an EMBL/GenBank/DDBJ whole genome shotgun (WGS) entry which is preliminary data.</text>
</comment>
<dbReference type="SMART" id="SM00245">
    <property type="entry name" value="TSPc"/>
    <property type="match status" value="1"/>
</dbReference>
<dbReference type="Pfam" id="PF11918">
    <property type="entry name" value="Peptidase_S41_N"/>
    <property type="match status" value="1"/>
</dbReference>